<keyword evidence="2" id="KW-0210">Decarboxylase</keyword>
<feature type="non-terminal residue" evidence="6">
    <location>
        <position position="139"/>
    </location>
</feature>
<dbReference type="EMBL" id="BPLR01018610">
    <property type="protein sequence ID" value="GIZ00987.1"/>
    <property type="molecule type" value="Genomic_DNA"/>
</dbReference>
<reference evidence="6 7" key="1">
    <citation type="submission" date="2021-06" db="EMBL/GenBank/DDBJ databases">
        <title>Caerostris extrusa draft genome.</title>
        <authorList>
            <person name="Kono N."/>
            <person name="Arakawa K."/>
        </authorList>
    </citation>
    <scope>NUCLEOTIDE SEQUENCE [LARGE SCALE GENOMIC DNA]</scope>
</reference>
<dbReference type="PANTHER" id="PTHR11999">
    <property type="entry name" value="GROUP II PYRIDOXAL-5-PHOSPHATE DECARBOXYLASE"/>
    <property type="match status" value="1"/>
</dbReference>
<gene>
    <name evidence="6" type="primary">tdc-1</name>
    <name evidence="6" type="ORF">CEXT_707611</name>
</gene>
<dbReference type="GO" id="GO:0006520">
    <property type="term" value="P:amino acid metabolic process"/>
    <property type="evidence" value="ECO:0007669"/>
    <property type="project" value="InterPro"/>
</dbReference>
<accession>A0AAV4Y0Z3</accession>
<dbReference type="InterPro" id="IPR015421">
    <property type="entry name" value="PyrdxlP-dep_Trfase_major"/>
</dbReference>
<keyword evidence="4 5" id="KW-0456">Lyase</keyword>
<dbReference type="PANTHER" id="PTHR11999:SF70">
    <property type="entry name" value="MIP05841P"/>
    <property type="match status" value="1"/>
</dbReference>
<name>A0AAV4Y0Z3_CAEEX</name>
<dbReference type="Pfam" id="PF00282">
    <property type="entry name" value="Pyridoxal_deC"/>
    <property type="match status" value="1"/>
</dbReference>
<dbReference type="GO" id="GO:0016831">
    <property type="term" value="F:carboxy-lyase activity"/>
    <property type="evidence" value="ECO:0007669"/>
    <property type="project" value="UniProtKB-KW"/>
</dbReference>
<dbReference type="Gene3D" id="3.40.640.10">
    <property type="entry name" value="Type I PLP-dependent aspartate aminotransferase-like (Major domain)"/>
    <property type="match status" value="1"/>
</dbReference>
<dbReference type="GO" id="GO:0019752">
    <property type="term" value="P:carboxylic acid metabolic process"/>
    <property type="evidence" value="ECO:0007669"/>
    <property type="project" value="InterPro"/>
</dbReference>
<organism evidence="6 7">
    <name type="scientific">Caerostris extrusa</name>
    <name type="common">Bark spider</name>
    <name type="synonym">Caerostris bankana</name>
    <dbReference type="NCBI Taxonomy" id="172846"/>
    <lineage>
        <taxon>Eukaryota</taxon>
        <taxon>Metazoa</taxon>
        <taxon>Ecdysozoa</taxon>
        <taxon>Arthropoda</taxon>
        <taxon>Chelicerata</taxon>
        <taxon>Arachnida</taxon>
        <taxon>Araneae</taxon>
        <taxon>Araneomorphae</taxon>
        <taxon>Entelegynae</taxon>
        <taxon>Araneoidea</taxon>
        <taxon>Araneidae</taxon>
        <taxon>Caerostris</taxon>
    </lineage>
</organism>
<evidence type="ECO:0000256" key="2">
    <source>
        <dbReference type="ARBA" id="ARBA00022793"/>
    </source>
</evidence>
<keyword evidence="7" id="KW-1185">Reference proteome</keyword>
<dbReference type="InterPro" id="IPR015424">
    <property type="entry name" value="PyrdxlP-dep_Trfase"/>
</dbReference>
<dbReference type="SUPFAM" id="SSF53383">
    <property type="entry name" value="PLP-dependent transferases"/>
    <property type="match status" value="1"/>
</dbReference>
<comment type="cofactor">
    <cofactor evidence="1 5">
        <name>pyridoxal 5'-phosphate</name>
        <dbReference type="ChEBI" id="CHEBI:597326"/>
    </cofactor>
</comment>
<dbReference type="GO" id="GO:0030170">
    <property type="term" value="F:pyridoxal phosphate binding"/>
    <property type="evidence" value="ECO:0007669"/>
    <property type="project" value="InterPro"/>
</dbReference>
<evidence type="ECO:0000313" key="6">
    <source>
        <dbReference type="EMBL" id="GIZ00987.1"/>
    </source>
</evidence>
<dbReference type="InterPro" id="IPR002129">
    <property type="entry name" value="PyrdxlP-dep_de-COase"/>
</dbReference>
<evidence type="ECO:0000313" key="7">
    <source>
        <dbReference type="Proteomes" id="UP001054945"/>
    </source>
</evidence>
<dbReference type="AlphaFoldDB" id="A0AAV4Y0Z3"/>
<dbReference type="PRINTS" id="PR00800">
    <property type="entry name" value="YHDCRBOXLASE"/>
</dbReference>
<dbReference type="Gene3D" id="1.20.1340.10">
    <property type="entry name" value="dopa decarboxylase, N-terminal domain"/>
    <property type="match status" value="1"/>
</dbReference>
<evidence type="ECO:0000256" key="4">
    <source>
        <dbReference type="ARBA" id="ARBA00023239"/>
    </source>
</evidence>
<dbReference type="Proteomes" id="UP001054945">
    <property type="component" value="Unassembled WGS sequence"/>
</dbReference>
<sequence length="139" mass="15755">MDAAEFRVRGREMVDYIANSLESISQRRVTPSVEPGYLRNLIPDAAPQKGEDWEDIMRDVTHWQHPRFHAYFPTGNAYPSILADMCPRPLDALDFPEYAASPACTELETIMLDWLGKMIGLPEDFLRLSDKSRGGGVIQ</sequence>
<evidence type="ECO:0000256" key="5">
    <source>
        <dbReference type="RuleBase" id="RU000382"/>
    </source>
</evidence>
<proteinExistence type="inferred from homology"/>
<dbReference type="GO" id="GO:0005737">
    <property type="term" value="C:cytoplasm"/>
    <property type="evidence" value="ECO:0007669"/>
    <property type="project" value="TreeGrafter"/>
</dbReference>
<comment type="similarity">
    <text evidence="5">Belongs to the group II decarboxylase family.</text>
</comment>
<evidence type="ECO:0000256" key="3">
    <source>
        <dbReference type="ARBA" id="ARBA00022898"/>
    </source>
</evidence>
<keyword evidence="3 5" id="KW-0663">Pyridoxal phosphate</keyword>
<evidence type="ECO:0000256" key="1">
    <source>
        <dbReference type="ARBA" id="ARBA00001933"/>
    </source>
</evidence>
<dbReference type="InterPro" id="IPR010977">
    <property type="entry name" value="Aromatic_deC"/>
</dbReference>
<protein>
    <submittedName>
        <fullName evidence="6">Tyrosine decarboxylase</fullName>
    </submittedName>
</protein>
<comment type="caution">
    <text evidence="6">The sequence shown here is derived from an EMBL/GenBank/DDBJ whole genome shotgun (WGS) entry which is preliminary data.</text>
</comment>